<dbReference type="EMBL" id="JACHFL010000003">
    <property type="protein sequence ID" value="MBB5362621.1"/>
    <property type="molecule type" value="Genomic_DNA"/>
</dbReference>
<sequence length="204" mass="22886">MEPRLSLPDVLTAEGLLLEAAALNPGAWVDHSRNVALAARHIAEVHPRLDPTRAYTLGLLHDLGRRTGPNRDRHLLDGHDFLLGLGYSDAARIAVTHAFVIPDMESLQGEWDGTPEEWQRLSRLMASARQTDEDRLIQLCDMLGLAGGFCTVEERLVDIALRYTFNARTPDKWRAKLKLKGDFDRECGVNIYRLLPGLTERLLA</sequence>
<feature type="domain" description="HD/PDEase" evidence="1">
    <location>
        <begin position="24"/>
        <end position="155"/>
    </location>
</feature>
<evidence type="ECO:0000313" key="2">
    <source>
        <dbReference type="EMBL" id="MBB5362621.1"/>
    </source>
</evidence>
<dbReference type="Gene3D" id="1.10.3210.10">
    <property type="entry name" value="Hypothetical protein af1432"/>
    <property type="match status" value="1"/>
</dbReference>
<dbReference type="InterPro" id="IPR006674">
    <property type="entry name" value="HD_domain"/>
</dbReference>
<dbReference type="SMART" id="SM00471">
    <property type="entry name" value="HDc"/>
    <property type="match status" value="1"/>
</dbReference>
<name>A0A7W8JVL8_9DEIO</name>
<reference evidence="2 3" key="1">
    <citation type="submission" date="2020-08" db="EMBL/GenBank/DDBJ databases">
        <title>Genomic Encyclopedia of Type Strains, Phase IV (KMG-IV): sequencing the most valuable type-strain genomes for metagenomic binning, comparative biology and taxonomic classification.</title>
        <authorList>
            <person name="Goeker M."/>
        </authorList>
    </citation>
    <scope>NUCLEOTIDE SEQUENCE [LARGE SCALE GENOMIC DNA]</scope>
    <source>
        <strain evidence="2 3">DSM 27939</strain>
    </source>
</reference>
<evidence type="ECO:0000313" key="3">
    <source>
        <dbReference type="Proteomes" id="UP000552709"/>
    </source>
</evidence>
<proteinExistence type="predicted"/>
<dbReference type="Pfam" id="PF01966">
    <property type="entry name" value="HD"/>
    <property type="match status" value="1"/>
</dbReference>
<dbReference type="InterPro" id="IPR003607">
    <property type="entry name" value="HD/PDEase_dom"/>
</dbReference>
<dbReference type="AlphaFoldDB" id="A0A7W8JVL8"/>
<gene>
    <name evidence="2" type="ORF">HNQ08_001716</name>
</gene>
<dbReference type="Proteomes" id="UP000552709">
    <property type="component" value="Unassembled WGS sequence"/>
</dbReference>
<keyword evidence="3" id="KW-1185">Reference proteome</keyword>
<comment type="caution">
    <text evidence="2">The sequence shown here is derived from an EMBL/GenBank/DDBJ whole genome shotgun (WGS) entry which is preliminary data.</text>
</comment>
<accession>A0A7W8JVL8</accession>
<evidence type="ECO:0000259" key="1">
    <source>
        <dbReference type="SMART" id="SM00471"/>
    </source>
</evidence>
<dbReference type="SUPFAM" id="SSF109604">
    <property type="entry name" value="HD-domain/PDEase-like"/>
    <property type="match status" value="1"/>
</dbReference>
<dbReference type="CDD" id="cd00077">
    <property type="entry name" value="HDc"/>
    <property type="match status" value="1"/>
</dbReference>
<protein>
    <recommendedName>
        <fullName evidence="1">HD/PDEase domain-containing protein</fullName>
    </recommendedName>
</protein>
<organism evidence="2 3">
    <name type="scientific">Deinococcus humi</name>
    <dbReference type="NCBI Taxonomy" id="662880"/>
    <lineage>
        <taxon>Bacteria</taxon>
        <taxon>Thermotogati</taxon>
        <taxon>Deinococcota</taxon>
        <taxon>Deinococci</taxon>
        <taxon>Deinococcales</taxon>
        <taxon>Deinococcaceae</taxon>
        <taxon>Deinococcus</taxon>
    </lineage>
</organism>
<dbReference type="RefSeq" id="WP_229790048.1">
    <property type="nucleotide sequence ID" value="NZ_JACHFL010000003.1"/>
</dbReference>